<evidence type="ECO:0000256" key="7">
    <source>
        <dbReference type="ARBA" id="ARBA00023136"/>
    </source>
</evidence>
<dbReference type="GO" id="GO:0034332">
    <property type="term" value="P:adherens junction organization"/>
    <property type="evidence" value="ECO:0007669"/>
    <property type="project" value="TreeGrafter"/>
</dbReference>
<dbReference type="GO" id="GO:0045296">
    <property type="term" value="F:cadherin binding"/>
    <property type="evidence" value="ECO:0007669"/>
    <property type="project" value="TreeGrafter"/>
</dbReference>
<dbReference type="OrthoDB" id="6252479at2759"/>
<evidence type="ECO:0000256" key="8">
    <source>
        <dbReference type="PROSITE-ProRule" id="PRU00043"/>
    </source>
</evidence>
<comment type="subcellular location">
    <subcellularLocation>
        <location evidence="1">Membrane</location>
        <topology evidence="1">Single-pass membrane protein</topology>
    </subcellularLocation>
</comment>
<dbReference type="GO" id="GO:0007043">
    <property type="term" value="P:cell-cell junction assembly"/>
    <property type="evidence" value="ECO:0007669"/>
    <property type="project" value="TreeGrafter"/>
</dbReference>
<dbReference type="GO" id="GO:0005509">
    <property type="term" value="F:calcium ion binding"/>
    <property type="evidence" value="ECO:0007669"/>
    <property type="project" value="UniProtKB-UniRule"/>
</dbReference>
<dbReference type="GO" id="GO:0008013">
    <property type="term" value="F:beta-catenin binding"/>
    <property type="evidence" value="ECO:0007669"/>
    <property type="project" value="TreeGrafter"/>
</dbReference>
<dbReference type="Gene3D" id="2.60.40.60">
    <property type="entry name" value="Cadherins"/>
    <property type="match status" value="2"/>
</dbReference>
<dbReference type="CDD" id="cd11304">
    <property type="entry name" value="Cadherin_repeat"/>
    <property type="match status" value="2"/>
</dbReference>
<dbReference type="PRINTS" id="PR00205">
    <property type="entry name" value="CADHERIN"/>
</dbReference>
<keyword evidence="4" id="KW-0677">Repeat</keyword>
<feature type="domain" description="Cadherin" evidence="9">
    <location>
        <begin position="116"/>
        <end position="225"/>
    </location>
</feature>
<dbReference type="GO" id="GO:0044331">
    <property type="term" value="P:cell-cell adhesion mediated by cadherin"/>
    <property type="evidence" value="ECO:0007669"/>
    <property type="project" value="TreeGrafter"/>
</dbReference>
<evidence type="ECO:0000256" key="4">
    <source>
        <dbReference type="ARBA" id="ARBA00022737"/>
    </source>
</evidence>
<dbReference type="PANTHER" id="PTHR24027">
    <property type="entry name" value="CADHERIN-23"/>
    <property type="match status" value="1"/>
</dbReference>
<dbReference type="InterPro" id="IPR002126">
    <property type="entry name" value="Cadherin-like_dom"/>
</dbReference>
<proteinExistence type="predicted"/>
<dbReference type="GO" id="GO:0005912">
    <property type="term" value="C:adherens junction"/>
    <property type="evidence" value="ECO:0007669"/>
    <property type="project" value="TreeGrafter"/>
</dbReference>
<evidence type="ECO:0000256" key="1">
    <source>
        <dbReference type="ARBA" id="ARBA00004167"/>
    </source>
</evidence>
<dbReference type="Proteomes" id="UP000504606">
    <property type="component" value="Unplaced"/>
</dbReference>
<dbReference type="GO" id="GO:0000902">
    <property type="term" value="P:cell morphogenesis"/>
    <property type="evidence" value="ECO:0007669"/>
    <property type="project" value="TreeGrafter"/>
</dbReference>
<dbReference type="SMART" id="SM00112">
    <property type="entry name" value="CA"/>
    <property type="match status" value="1"/>
</dbReference>
<evidence type="ECO:0000256" key="2">
    <source>
        <dbReference type="ARBA" id="ARBA00022692"/>
    </source>
</evidence>
<keyword evidence="6" id="KW-1133">Transmembrane helix</keyword>
<dbReference type="KEGG" id="foc:127752157"/>
<evidence type="ECO:0000256" key="3">
    <source>
        <dbReference type="ARBA" id="ARBA00022729"/>
    </source>
</evidence>
<dbReference type="PROSITE" id="PS00232">
    <property type="entry name" value="CADHERIN_1"/>
    <property type="match status" value="1"/>
</dbReference>
<dbReference type="PROSITE" id="PS50268">
    <property type="entry name" value="CADHERIN_2"/>
    <property type="match status" value="2"/>
</dbReference>
<dbReference type="Pfam" id="PF00028">
    <property type="entry name" value="Cadherin"/>
    <property type="match status" value="1"/>
</dbReference>
<organism evidence="10 11">
    <name type="scientific">Frankliniella occidentalis</name>
    <name type="common">Western flower thrips</name>
    <name type="synonym">Euthrips occidentalis</name>
    <dbReference type="NCBI Taxonomy" id="133901"/>
    <lineage>
        <taxon>Eukaryota</taxon>
        <taxon>Metazoa</taxon>
        <taxon>Ecdysozoa</taxon>
        <taxon>Arthropoda</taxon>
        <taxon>Hexapoda</taxon>
        <taxon>Insecta</taxon>
        <taxon>Pterygota</taxon>
        <taxon>Neoptera</taxon>
        <taxon>Paraneoptera</taxon>
        <taxon>Thysanoptera</taxon>
        <taxon>Terebrantia</taxon>
        <taxon>Thripoidea</taxon>
        <taxon>Thripidae</taxon>
        <taxon>Frankliniella</taxon>
    </lineage>
</organism>
<dbReference type="GO" id="GO:0016477">
    <property type="term" value="P:cell migration"/>
    <property type="evidence" value="ECO:0007669"/>
    <property type="project" value="TreeGrafter"/>
</dbReference>
<evidence type="ECO:0000313" key="10">
    <source>
        <dbReference type="Proteomes" id="UP000504606"/>
    </source>
</evidence>
<dbReference type="InterPro" id="IPR020894">
    <property type="entry name" value="Cadherin_CS"/>
</dbReference>
<feature type="domain" description="Cadherin" evidence="9">
    <location>
        <begin position="89"/>
        <end position="115"/>
    </location>
</feature>
<keyword evidence="10" id="KW-1185">Reference proteome</keyword>
<dbReference type="FunFam" id="2.60.40.60:FF:000104">
    <property type="entry name" value="cadherin-23 isoform X1"/>
    <property type="match status" value="1"/>
</dbReference>
<accession>A0A9C6XBC7</accession>
<dbReference type="AlphaFoldDB" id="A0A9C6XBC7"/>
<keyword evidence="5 8" id="KW-0106">Calcium</keyword>
<feature type="non-terminal residue" evidence="11">
    <location>
        <position position="241"/>
    </location>
</feature>
<evidence type="ECO:0000259" key="9">
    <source>
        <dbReference type="PROSITE" id="PS50268"/>
    </source>
</evidence>
<evidence type="ECO:0000256" key="5">
    <source>
        <dbReference type="ARBA" id="ARBA00022837"/>
    </source>
</evidence>
<dbReference type="GO" id="GO:0016339">
    <property type="term" value="P:calcium-dependent cell-cell adhesion via plasma membrane cell adhesion molecules"/>
    <property type="evidence" value="ECO:0007669"/>
    <property type="project" value="TreeGrafter"/>
</dbReference>
<keyword evidence="3" id="KW-0732">Signal</keyword>
<protein>
    <submittedName>
        <fullName evidence="11">Cadherin-89D-like</fullName>
    </submittedName>
</protein>
<gene>
    <name evidence="11" type="primary">LOC127752157</name>
</gene>
<dbReference type="GO" id="GO:0007156">
    <property type="term" value="P:homophilic cell adhesion via plasma membrane adhesion molecules"/>
    <property type="evidence" value="ECO:0007669"/>
    <property type="project" value="InterPro"/>
</dbReference>
<dbReference type="RefSeq" id="XP_052132796.1">
    <property type="nucleotide sequence ID" value="XM_052276836.1"/>
</dbReference>
<sequence>MFYPAGEYLRFVRIPENVPVGGEVLQVEVHPRRNLSLRPVDKADDARYFAVRDVNGSMVSIVLSRTLEDLVDSDTPHNVLKFRLVCDYDDGDDTISSYLSVTVYVEDINDHAPKFLDAPYHVTVDELTPSGLTIFRGIHAVDRDKPNTPNSDVQYSIVGGNEAGKFGLESAHRAALVIRKPLDYDTGDKEFTLTLMASDRGSPPLNSTTEISVSVLDSDDLSPKFTRELYRTQVTENYPLT</sequence>
<dbReference type="SUPFAM" id="SSF49313">
    <property type="entry name" value="Cadherin-like"/>
    <property type="match status" value="1"/>
</dbReference>
<dbReference type="InterPro" id="IPR039808">
    <property type="entry name" value="Cadherin"/>
</dbReference>
<dbReference type="PANTHER" id="PTHR24027:SF422">
    <property type="entry name" value="CADHERIN DOMAIN-CONTAINING PROTEIN"/>
    <property type="match status" value="1"/>
</dbReference>
<keyword evidence="2" id="KW-0812">Transmembrane</keyword>
<dbReference type="GO" id="GO:0016342">
    <property type="term" value="C:catenin complex"/>
    <property type="evidence" value="ECO:0007669"/>
    <property type="project" value="TreeGrafter"/>
</dbReference>
<dbReference type="InterPro" id="IPR015919">
    <property type="entry name" value="Cadherin-like_sf"/>
</dbReference>
<dbReference type="GeneID" id="127752157"/>
<reference evidence="11" key="1">
    <citation type="submission" date="2025-08" db="UniProtKB">
        <authorList>
            <consortium name="RefSeq"/>
        </authorList>
    </citation>
    <scope>IDENTIFICATION</scope>
    <source>
        <tissue evidence="11">Whole organism</tissue>
    </source>
</reference>
<name>A0A9C6XBC7_FRAOC</name>
<evidence type="ECO:0000256" key="6">
    <source>
        <dbReference type="ARBA" id="ARBA00022989"/>
    </source>
</evidence>
<evidence type="ECO:0000313" key="11">
    <source>
        <dbReference type="RefSeq" id="XP_052132796.1"/>
    </source>
</evidence>
<keyword evidence="7" id="KW-0472">Membrane</keyword>